<proteinExistence type="predicted"/>
<organism evidence="1 2">
    <name type="scientific">Marinibactrum halimedae</name>
    <dbReference type="NCBI Taxonomy" id="1444977"/>
    <lineage>
        <taxon>Bacteria</taxon>
        <taxon>Pseudomonadati</taxon>
        <taxon>Pseudomonadota</taxon>
        <taxon>Gammaproteobacteria</taxon>
        <taxon>Cellvibrionales</taxon>
        <taxon>Cellvibrionaceae</taxon>
        <taxon>Marinibactrum</taxon>
    </lineage>
</organism>
<keyword evidence="2" id="KW-1185">Reference proteome</keyword>
<evidence type="ECO:0000313" key="1">
    <source>
        <dbReference type="EMBL" id="GLS24568.1"/>
    </source>
</evidence>
<comment type="caution">
    <text evidence="1">The sequence shown here is derived from an EMBL/GenBank/DDBJ whole genome shotgun (WGS) entry which is preliminary data.</text>
</comment>
<name>A0AA37T3Z8_9GAMM</name>
<dbReference type="Proteomes" id="UP001156870">
    <property type="component" value="Unassembled WGS sequence"/>
</dbReference>
<evidence type="ECO:0000313" key="2">
    <source>
        <dbReference type="Proteomes" id="UP001156870"/>
    </source>
</evidence>
<gene>
    <name evidence="1" type="ORF">GCM10007877_02820</name>
</gene>
<dbReference type="EMBL" id="BSPD01000011">
    <property type="protein sequence ID" value="GLS24568.1"/>
    <property type="molecule type" value="Genomic_DNA"/>
</dbReference>
<accession>A0AA37T3Z8</accession>
<dbReference type="RefSeq" id="WP_232595478.1">
    <property type="nucleotide sequence ID" value="NZ_BSPD01000011.1"/>
</dbReference>
<sequence length="450" mass="51184">MKYTAIVQESIDPNGPFPHLISPVLRRLGWDVFIIPTFEAVHCFGESAFNQWIVKIVEEIQPQIFFCMPPLDFLEKKTKLCIRGGGTRLVGYVIENQEKIRNELAEESYDFLMVVEGAGKKSECTYIVPWLTTKRSVKMVDELAPQHEVLLLGRCSDSQEAFAQEIAKKGFNIACYGEGWANGPVTRPSKLGLMKKASIVISPFESSPKSNAQVSEAALMGCKQIIESHPGFGVTLLKACINNKIFAYNNVENCIELLKHKNVITPWLDYPQWDIYWPKILKKIAIRKDLKKENTDTLSLLYSVITHNLEKSGRLLAAKNTLREWKRFEFDDLGLRFISMRLAYREKNWSACEAHSKWLIEKLGDDCRVGSIGLMGMGYGLGLFGNINPLAECYGLLLAVYLNKELFDQAIEMVETIPKSLRCSAWQCVPANYKNEMYREVQKICLDEIV</sequence>
<dbReference type="AlphaFoldDB" id="A0AA37T3Z8"/>
<protein>
    <submittedName>
        <fullName evidence="1">Uncharacterized protein</fullName>
    </submittedName>
</protein>
<reference evidence="1 2" key="1">
    <citation type="journal article" date="2014" name="Int. J. Syst. Evol. Microbiol.">
        <title>Complete genome sequence of Corynebacterium casei LMG S-19264T (=DSM 44701T), isolated from a smear-ripened cheese.</title>
        <authorList>
            <consortium name="US DOE Joint Genome Institute (JGI-PGF)"/>
            <person name="Walter F."/>
            <person name="Albersmeier A."/>
            <person name="Kalinowski J."/>
            <person name="Ruckert C."/>
        </authorList>
    </citation>
    <scope>NUCLEOTIDE SEQUENCE [LARGE SCALE GENOMIC DNA]</scope>
    <source>
        <strain evidence="1 2">NBRC 110095</strain>
    </source>
</reference>